<evidence type="ECO:0000313" key="7">
    <source>
        <dbReference type="Proteomes" id="UP000187148"/>
    </source>
</evidence>
<dbReference type="PROSITE" id="PS00606">
    <property type="entry name" value="KS3_1"/>
    <property type="match status" value="1"/>
</dbReference>
<dbReference type="AlphaFoldDB" id="A0A830ZAT0"/>
<name>A0A830ZAT0_9ENTR</name>
<dbReference type="Proteomes" id="UP000187148">
    <property type="component" value="Plasmid p888-76-2"/>
</dbReference>
<keyword evidence="7" id="KW-1185">Reference proteome</keyword>
<dbReference type="PANTHER" id="PTHR11712:SF336">
    <property type="entry name" value="3-OXOACYL-[ACYL-CARRIER-PROTEIN] SYNTHASE, MITOCHONDRIAL"/>
    <property type="match status" value="1"/>
</dbReference>
<dbReference type="RefSeq" id="WP_054803689.1">
    <property type="nucleotide sequence ID" value="NZ_CP019447.1"/>
</dbReference>
<dbReference type="UniPathway" id="UPA00094"/>
<evidence type="ECO:0000256" key="1">
    <source>
        <dbReference type="ARBA" id="ARBA00005194"/>
    </source>
</evidence>
<comment type="pathway">
    <text evidence="1">Lipid metabolism; fatty acid biosynthesis.</text>
</comment>
<dbReference type="GO" id="GO:0004315">
    <property type="term" value="F:3-oxoacyl-[acyl-carrier-protein] synthase activity"/>
    <property type="evidence" value="ECO:0007669"/>
    <property type="project" value="InterPro"/>
</dbReference>
<dbReference type="InterPro" id="IPR014031">
    <property type="entry name" value="Ketoacyl_synth_C"/>
</dbReference>
<dbReference type="PANTHER" id="PTHR11712">
    <property type="entry name" value="POLYKETIDE SYNTHASE-RELATED"/>
    <property type="match status" value="1"/>
</dbReference>
<dbReference type="GO" id="GO:0005829">
    <property type="term" value="C:cytosol"/>
    <property type="evidence" value="ECO:0007669"/>
    <property type="project" value="TreeGrafter"/>
</dbReference>
<comment type="similarity">
    <text evidence="2 4">Belongs to the thiolase-like superfamily. Beta-ketoacyl-ACP synthases family.</text>
</comment>
<dbReference type="Pfam" id="PF02801">
    <property type="entry name" value="Ketoacyl-synt_C"/>
    <property type="match status" value="1"/>
</dbReference>
<keyword evidence="3 4" id="KW-0808">Transferase</keyword>
<evidence type="ECO:0000256" key="4">
    <source>
        <dbReference type="RuleBase" id="RU003694"/>
    </source>
</evidence>
<keyword evidence="6" id="KW-0614">Plasmid</keyword>
<dbReference type="CDD" id="cd00834">
    <property type="entry name" value="KAS_I_II"/>
    <property type="match status" value="1"/>
</dbReference>
<evidence type="ECO:0000256" key="2">
    <source>
        <dbReference type="ARBA" id="ARBA00008467"/>
    </source>
</evidence>
<dbReference type="InterPro" id="IPR000794">
    <property type="entry name" value="Beta-ketoacyl_synthase"/>
</dbReference>
<dbReference type="Gene3D" id="3.40.47.10">
    <property type="match status" value="1"/>
</dbReference>
<gene>
    <name evidence="6" type="ORF">BWI95_22935</name>
</gene>
<dbReference type="Pfam" id="PF00109">
    <property type="entry name" value="ketoacyl-synt"/>
    <property type="match status" value="1"/>
</dbReference>
<protein>
    <submittedName>
        <fullName evidence="6">3-oxoacyl-ACP synthase</fullName>
    </submittedName>
</protein>
<dbReference type="InterPro" id="IPR018201">
    <property type="entry name" value="Ketoacyl_synth_AS"/>
</dbReference>
<dbReference type="InterPro" id="IPR020841">
    <property type="entry name" value="PKS_Beta-ketoAc_synthase_dom"/>
</dbReference>
<proteinExistence type="inferred from homology"/>
<dbReference type="InterPro" id="IPR014030">
    <property type="entry name" value="Ketoacyl_synth_N"/>
</dbReference>
<feature type="domain" description="Ketosynthase family 3 (KS3)" evidence="5">
    <location>
        <begin position="8"/>
        <end position="421"/>
    </location>
</feature>
<dbReference type="GO" id="GO:0006633">
    <property type="term" value="P:fatty acid biosynthetic process"/>
    <property type="evidence" value="ECO:0007669"/>
    <property type="project" value="UniProtKB-UniPathway"/>
</dbReference>
<sequence length="424" mass="45780">MDAVAHHGQRVVITGYGAICSLGENSEQIWQAIRDKKSGYEIWDDPGKGVGAKFFGRVTSPLNLSRFSRKVLKNAPRFAEFGLIAADETITMAFGNEQDIFSHYDPCDCGVIFGTGWAGFDCSTINYYAYSDPHSLTASAHSCFHSMPSIGTSLITVNWKLRGYQNSPVAACATGNIAIGDAYEIIRSGKARMMIAGGGESLMQPFTVWSVDILGALSKEQQDVVKACCPFSLDRSGFILSEGAATVCLERLEDALARNATIYGEVVGYANHSDAYVNLTAPAPDLIGRVTTIQRAMAYAGLGVEDIDYINAHGTSTPMNDYNETLVLKEVFGERAQAIPVSSTKSYTGHLIAAAGGAETIFCLKSMADRMIPATINLQRPDPKCDLNYVPNNHLFGQKLDHVVNVNYGFGGANSCLVLKRFSA</sequence>
<organism evidence="6 7">
    <name type="scientific">Kosakonia cowanii JCM 10956 = DSM 18146</name>
    <dbReference type="NCBI Taxonomy" id="1300165"/>
    <lineage>
        <taxon>Bacteria</taxon>
        <taxon>Pseudomonadati</taxon>
        <taxon>Pseudomonadota</taxon>
        <taxon>Gammaproteobacteria</taxon>
        <taxon>Enterobacterales</taxon>
        <taxon>Enterobacteriaceae</taxon>
        <taxon>Kosakonia</taxon>
    </lineage>
</organism>
<reference evidence="6 7" key="1">
    <citation type="submission" date="2017-01" db="EMBL/GenBank/DDBJ databases">
        <authorList>
            <person name="Cao J.-M."/>
        </authorList>
    </citation>
    <scope>NUCLEOTIDE SEQUENCE [LARGE SCALE GENOMIC DNA]</scope>
    <source>
        <strain evidence="6 7">888-76</strain>
        <plasmid evidence="6 7">p888-76-2</plasmid>
    </source>
</reference>
<dbReference type="SUPFAM" id="SSF53901">
    <property type="entry name" value="Thiolase-like"/>
    <property type="match status" value="2"/>
</dbReference>
<dbReference type="SMART" id="SM00825">
    <property type="entry name" value="PKS_KS"/>
    <property type="match status" value="1"/>
</dbReference>
<evidence type="ECO:0000313" key="6">
    <source>
        <dbReference type="EMBL" id="APZ07902.1"/>
    </source>
</evidence>
<geneLocation type="plasmid" evidence="6 7">
    <name>p888-76-2</name>
</geneLocation>
<dbReference type="PROSITE" id="PS52004">
    <property type="entry name" value="KS3_2"/>
    <property type="match status" value="1"/>
</dbReference>
<evidence type="ECO:0000256" key="3">
    <source>
        <dbReference type="ARBA" id="ARBA00022679"/>
    </source>
</evidence>
<dbReference type="InterPro" id="IPR016039">
    <property type="entry name" value="Thiolase-like"/>
</dbReference>
<dbReference type="EMBL" id="CP019447">
    <property type="protein sequence ID" value="APZ07902.1"/>
    <property type="molecule type" value="Genomic_DNA"/>
</dbReference>
<evidence type="ECO:0000259" key="5">
    <source>
        <dbReference type="PROSITE" id="PS52004"/>
    </source>
</evidence>
<dbReference type="KEGG" id="kco:BWI95_22935"/>
<accession>A0A830ZAT0</accession>